<reference evidence="2" key="1">
    <citation type="submission" date="2017-08" db="EMBL/GenBank/DDBJ databases">
        <title>A dynamic microbial community with high functional redundancy inhabits the cold, oxic subseafloor aquifer.</title>
        <authorList>
            <person name="Tully B.J."/>
            <person name="Wheat C.G."/>
            <person name="Glazer B.T."/>
            <person name="Huber J.A."/>
        </authorList>
    </citation>
    <scope>NUCLEOTIDE SEQUENCE [LARGE SCALE GENOMIC DNA]</scope>
</reference>
<sequence>MNLFYSDADTRKLIAFTIEGPDLLDTFGKMEATPARAYILEECKKRVSQFGKELLMPSELASGLDDTSMDKLLINTATNSESLMDNFFVAVPSTMSTTFQEHEHGWIFSTLCLNHKNVLLNRETHEGHSILGVTYKELDENFTLFGDE</sequence>
<accession>A0A2A4T949</accession>
<name>A0A2A4T949_9DELT</name>
<dbReference type="Proteomes" id="UP000218113">
    <property type="component" value="Unassembled WGS sequence"/>
</dbReference>
<evidence type="ECO:0000313" key="2">
    <source>
        <dbReference type="Proteomes" id="UP000218113"/>
    </source>
</evidence>
<evidence type="ECO:0000313" key="1">
    <source>
        <dbReference type="EMBL" id="PCI30156.1"/>
    </source>
</evidence>
<protein>
    <submittedName>
        <fullName evidence="1">Uncharacterized protein</fullName>
    </submittedName>
</protein>
<comment type="caution">
    <text evidence="1">The sequence shown here is derived from an EMBL/GenBank/DDBJ whole genome shotgun (WGS) entry which is preliminary data.</text>
</comment>
<dbReference type="EMBL" id="NVSR01000007">
    <property type="protein sequence ID" value="PCI30156.1"/>
    <property type="molecule type" value="Genomic_DNA"/>
</dbReference>
<proteinExistence type="predicted"/>
<organism evidence="1 2">
    <name type="scientific">SAR324 cluster bacterium</name>
    <dbReference type="NCBI Taxonomy" id="2024889"/>
    <lineage>
        <taxon>Bacteria</taxon>
        <taxon>Deltaproteobacteria</taxon>
        <taxon>SAR324 cluster</taxon>
    </lineage>
</organism>
<dbReference type="AlphaFoldDB" id="A0A2A4T949"/>
<gene>
    <name evidence="1" type="ORF">COB67_02405</name>
</gene>